<evidence type="ECO:0000256" key="12">
    <source>
        <dbReference type="ARBA" id="ARBA00049396"/>
    </source>
</evidence>
<evidence type="ECO:0000256" key="2">
    <source>
        <dbReference type="ARBA" id="ARBA00022490"/>
    </source>
</evidence>
<feature type="binding site" evidence="13">
    <location>
        <position position="35"/>
    </location>
    <ligand>
        <name>NADP(+)</name>
        <dbReference type="ChEBI" id="CHEBI:58349"/>
    </ligand>
</feature>
<dbReference type="GO" id="GO:0050661">
    <property type="term" value="F:NADP binding"/>
    <property type="evidence" value="ECO:0007669"/>
    <property type="project" value="UniProtKB-UniRule"/>
</dbReference>
<comment type="pathway">
    <text evidence="9 13">Amino-acid biosynthesis; L-lysine biosynthesis via DAP pathway; (S)-tetrahydrodipicolinate from L-aspartate: step 4/4.</text>
</comment>
<evidence type="ECO:0000259" key="14">
    <source>
        <dbReference type="Pfam" id="PF01113"/>
    </source>
</evidence>
<evidence type="ECO:0000256" key="13">
    <source>
        <dbReference type="HAMAP-Rule" id="MF_00102"/>
    </source>
</evidence>
<evidence type="ECO:0000256" key="10">
    <source>
        <dbReference type="ARBA" id="ARBA00038983"/>
    </source>
</evidence>
<evidence type="ECO:0000256" key="8">
    <source>
        <dbReference type="ARBA" id="ARBA00023154"/>
    </source>
</evidence>
<keyword evidence="3 13" id="KW-0028">Amino-acid biosynthesis</keyword>
<evidence type="ECO:0000256" key="7">
    <source>
        <dbReference type="ARBA" id="ARBA00023027"/>
    </source>
</evidence>
<dbReference type="FunFam" id="3.30.360.10:FF:000009">
    <property type="entry name" value="4-hydroxy-tetrahydrodipicolinate reductase"/>
    <property type="match status" value="1"/>
</dbReference>
<dbReference type="PIRSF" id="PIRSF000161">
    <property type="entry name" value="DHPR"/>
    <property type="match status" value="1"/>
</dbReference>
<dbReference type="HAMAP" id="MF_00102">
    <property type="entry name" value="DapB"/>
    <property type="match status" value="1"/>
</dbReference>
<reference evidence="16 18" key="1">
    <citation type="journal article" date="2016" name="Genome Announc.">
        <title>Complete Genome Sequences of Aerococcus christensenii CCUG 28831T, Aerococcus sanguinicola CCUG 43001T, Aerococcus urinae CCUG 36881T, Aerococcus urinaeequi CCUG 28094T, Aerococcus urinaehominis CCUG 42038 BT, and Aerococcus viridans CCUG 4311T.</title>
        <authorList>
            <person name="Carkaci D."/>
            <person name="Dargis R."/>
            <person name="Nielsen X.C."/>
            <person name="Skovgaard O."/>
            <person name="Fuursted K."/>
            <person name="Christensen J.J."/>
        </authorList>
    </citation>
    <scope>NUCLEOTIDE SEQUENCE [LARGE SCALE GENOMIC DNA]</scope>
    <source>
        <strain evidence="16 18">CCUG43001</strain>
    </source>
</reference>
<dbReference type="Pfam" id="PF01113">
    <property type="entry name" value="DapB_N"/>
    <property type="match status" value="1"/>
</dbReference>
<keyword evidence="4 13" id="KW-0521">NADP</keyword>
<dbReference type="UniPathway" id="UPA00034">
    <property type="reaction ID" value="UER00018"/>
</dbReference>
<organism evidence="16 18">
    <name type="scientific">Aerococcus sanguinicola</name>
    <dbReference type="NCBI Taxonomy" id="119206"/>
    <lineage>
        <taxon>Bacteria</taxon>
        <taxon>Bacillati</taxon>
        <taxon>Bacillota</taxon>
        <taxon>Bacilli</taxon>
        <taxon>Lactobacillales</taxon>
        <taxon>Aerococcaceae</taxon>
        <taxon>Aerococcus</taxon>
    </lineage>
</organism>
<name>A0A109RD54_9LACT</name>
<evidence type="ECO:0000256" key="6">
    <source>
        <dbReference type="ARBA" id="ARBA00023002"/>
    </source>
</evidence>
<feature type="active site" description="Proton donor/acceptor" evidence="13">
    <location>
        <position position="149"/>
    </location>
</feature>
<dbReference type="PANTHER" id="PTHR20836">
    <property type="entry name" value="DIHYDRODIPICOLINATE REDUCTASE"/>
    <property type="match status" value="1"/>
</dbReference>
<evidence type="ECO:0000259" key="15">
    <source>
        <dbReference type="Pfam" id="PF05173"/>
    </source>
</evidence>
<evidence type="ECO:0000256" key="3">
    <source>
        <dbReference type="ARBA" id="ARBA00022605"/>
    </source>
</evidence>
<dbReference type="Proteomes" id="UP000234239">
    <property type="component" value="Unassembled WGS sequence"/>
</dbReference>
<dbReference type="EC" id="1.17.1.8" evidence="10 13"/>
<comment type="function">
    <text evidence="13">Catalyzes the conversion of 4-hydroxy-tetrahydrodipicolinate (HTPA) to tetrahydrodipicolinate.</text>
</comment>
<gene>
    <name evidence="13" type="primary">dapB</name>
    <name evidence="16" type="ORF">AWM72_01115</name>
    <name evidence="17" type="ORF">CYJ28_09810</name>
</gene>
<keyword evidence="18" id="KW-1185">Reference proteome</keyword>
<sequence>MKVLVTGFLGRMGQTSAHMVLDHEGFDLAALVDIKADQAEDLSAWEELAPVYSSIEEALDKEAIDVAIDFCQPDAAYYNTRYYIEHGVHPVVGTTGFSADQIEELKKLSQEAKLGGMIAPNFAISSVLMQVFAQQAAKYLPDVEIIEMHHNQKLDAPSGTAQKTAELIYEERGDHASGHPDEKEQMAGARGADFHGIRIHSVRLPGLNSHQVVQFGGTGEALTIRQDSFTRESYMKGVAMAVDHVMASQELIYGLENIL</sequence>
<dbReference type="GO" id="GO:0005829">
    <property type="term" value="C:cytosol"/>
    <property type="evidence" value="ECO:0007669"/>
    <property type="project" value="TreeGrafter"/>
</dbReference>
<dbReference type="GeneID" id="92902672"/>
<dbReference type="GO" id="GO:0009089">
    <property type="term" value="P:lysine biosynthetic process via diaminopimelate"/>
    <property type="evidence" value="ECO:0007669"/>
    <property type="project" value="UniProtKB-UniRule"/>
</dbReference>
<evidence type="ECO:0000313" key="19">
    <source>
        <dbReference type="Proteomes" id="UP000234239"/>
    </source>
</evidence>
<keyword evidence="6 13" id="KW-0560">Oxidoreductase</keyword>
<protein>
    <recommendedName>
        <fullName evidence="10 13">4-hydroxy-tetrahydrodipicolinate reductase</fullName>
        <shortName evidence="13">HTPA reductase</shortName>
        <ecNumber evidence="10 13">1.17.1.8</ecNumber>
    </recommendedName>
</protein>
<dbReference type="Gene3D" id="3.30.360.10">
    <property type="entry name" value="Dihydrodipicolinate Reductase, domain 2"/>
    <property type="match status" value="1"/>
</dbReference>
<dbReference type="PROSITE" id="PS01298">
    <property type="entry name" value="DAPB"/>
    <property type="match status" value="1"/>
</dbReference>
<dbReference type="InterPro" id="IPR036291">
    <property type="entry name" value="NAD(P)-bd_dom_sf"/>
</dbReference>
<evidence type="ECO:0000256" key="4">
    <source>
        <dbReference type="ARBA" id="ARBA00022857"/>
    </source>
</evidence>
<feature type="active site" description="Proton donor" evidence="13">
    <location>
        <position position="153"/>
    </location>
</feature>
<evidence type="ECO:0000256" key="11">
    <source>
        <dbReference type="ARBA" id="ARBA00049080"/>
    </source>
</evidence>
<reference evidence="17 19" key="3">
    <citation type="submission" date="2017-12" db="EMBL/GenBank/DDBJ databases">
        <title>Phylogenetic diversity of female urinary microbiome.</title>
        <authorList>
            <person name="Thomas-White K."/>
            <person name="Wolfe A.J."/>
        </authorList>
    </citation>
    <scope>NUCLEOTIDE SEQUENCE [LARGE SCALE GENOMIC DNA]</scope>
    <source>
        <strain evidence="17 19">UMB0139</strain>
    </source>
</reference>
<comment type="catalytic activity">
    <reaction evidence="12 13">
        <text>(S)-2,3,4,5-tetrahydrodipicolinate + NAD(+) + H2O = (2S,4S)-4-hydroxy-2,3,4,5-tetrahydrodipicolinate + NADH + H(+)</text>
        <dbReference type="Rhea" id="RHEA:35323"/>
        <dbReference type="ChEBI" id="CHEBI:15377"/>
        <dbReference type="ChEBI" id="CHEBI:15378"/>
        <dbReference type="ChEBI" id="CHEBI:16845"/>
        <dbReference type="ChEBI" id="CHEBI:57540"/>
        <dbReference type="ChEBI" id="CHEBI:57945"/>
        <dbReference type="ChEBI" id="CHEBI:67139"/>
        <dbReference type="EC" id="1.17.1.8"/>
    </reaction>
</comment>
<comment type="subunit">
    <text evidence="13">Homotetramer.</text>
</comment>
<feature type="domain" description="Dihydrodipicolinate reductase N-terminal" evidence="14">
    <location>
        <begin position="1"/>
        <end position="122"/>
    </location>
</feature>
<feature type="binding site" evidence="13">
    <location>
        <begin position="119"/>
        <end position="122"/>
    </location>
    <ligand>
        <name>NAD(+)</name>
        <dbReference type="ChEBI" id="CHEBI:57540"/>
    </ligand>
</feature>
<comment type="caution">
    <text evidence="13">Was originally thought to be a dihydrodipicolinate reductase (DHDPR), catalyzing the conversion of dihydrodipicolinate to tetrahydrodipicolinate. However, it was shown in E.coli that the substrate of the enzymatic reaction is not dihydrodipicolinate (DHDP) but in fact (2S,4S)-4-hydroxy-2,3,4,5-tetrahydrodipicolinic acid (HTPA), the product released by the DapA-catalyzed reaction.</text>
</comment>
<feature type="binding site" evidence="13">
    <location>
        <begin position="7"/>
        <end position="12"/>
    </location>
    <ligand>
        <name>NAD(+)</name>
        <dbReference type="ChEBI" id="CHEBI:57540"/>
    </ligand>
</feature>
<feature type="binding site" evidence="13">
    <location>
        <position position="33"/>
    </location>
    <ligand>
        <name>NAD(+)</name>
        <dbReference type="ChEBI" id="CHEBI:57540"/>
    </ligand>
</feature>
<evidence type="ECO:0000313" key="17">
    <source>
        <dbReference type="EMBL" id="PKZ20501.1"/>
    </source>
</evidence>
<dbReference type="EMBL" id="CP014160">
    <property type="protein sequence ID" value="AMB93441.1"/>
    <property type="molecule type" value="Genomic_DNA"/>
</dbReference>
<dbReference type="GO" id="GO:0019877">
    <property type="term" value="P:diaminopimelate biosynthetic process"/>
    <property type="evidence" value="ECO:0007669"/>
    <property type="project" value="UniProtKB-UniRule"/>
</dbReference>
<dbReference type="KEGG" id="asan:AWM72_01115"/>
<feature type="binding site" evidence="13">
    <location>
        <position position="150"/>
    </location>
    <ligand>
        <name>(S)-2,3,4,5-tetrahydrodipicolinate</name>
        <dbReference type="ChEBI" id="CHEBI:16845"/>
    </ligand>
</feature>
<dbReference type="InterPro" id="IPR023940">
    <property type="entry name" value="DHDPR_bac"/>
</dbReference>
<keyword evidence="7 13" id="KW-0520">NAD</keyword>
<dbReference type="InterPro" id="IPR022664">
    <property type="entry name" value="DapB_N_CS"/>
</dbReference>
<dbReference type="EMBL" id="PKGY01000008">
    <property type="protein sequence ID" value="PKZ20501.1"/>
    <property type="molecule type" value="Genomic_DNA"/>
</dbReference>
<keyword evidence="5 13" id="KW-0220">Diaminopimelate biosynthesis</keyword>
<feature type="binding site" evidence="13">
    <location>
        <begin position="93"/>
        <end position="95"/>
    </location>
    <ligand>
        <name>NAD(+)</name>
        <dbReference type="ChEBI" id="CHEBI:57540"/>
    </ligand>
</feature>
<evidence type="ECO:0000256" key="5">
    <source>
        <dbReference type="ARBA" id="ARBA00022915"/>
    </source>
</evidence>
<reference evidence="18" key="2">
    <citation type="submission" date="2016-01" db="EMBL/GenBank/DDBJ databases">
        <title>Six Aerococcus type strain genome sequencing and assembly using PacBio and Illumina Hiseq.</title>
        <authorList>
            <person name="Carkaci D."/>
            <person name="Dargis R."/>
            <person name="Nielsen X.C."/>
            <person name="Skovgaard O."/>
            <person name="Fuursted K."/>
            <person name="Christensen J.J."/>
        </authorList>
    </citation>
    <scope>NUCLEOTIDE SEQUENCE [LARGE SCALE GENOMIC DNA]</scope>
    <source>
        <strain evidence="18">CCUG43001</strain>
    </source>
</reference>
<feature type="domain" description="Dihydrodipicolinate reductase C-terminal" evidence="15">
    <location>
        <begin position="127"/>
        <end position="259"/>
    </location>
</feature>
<dbReference type="Proteomes" id="UP000069912">
    <property type="component" value="Chromosome"/>
</dbReference>
<dbReference type="GO" id="GO:0016726">
    <property type="term" value="F:oxidoreductase activity, acting on CH or CH2 groups, NAD or NADP as acceptor"/>
    <property type="evidence" value="ECO:0007669"/>
    <property type="project" value="UniProtKB-UniRule"/>
</dbReference>
<keyword evidence="8 13" id="KW-0457">Lysine biosynthesis</keyword>
<dbReference type="SUPFAM" id="SSF55347">
    <property type="entry name" value="Glyceraldehyde-3-phosphate dehydrogenase-like, C-terminal domain"/>
    <property type="match status" value="1"/>
</dbReference>
<proteinExistence type="inferred from homology"/>
<dbReference type="RefSeq" id="WP_067971890.1">
    <property type="nucleotide sequence ID" value="NZ_CAJHKM010000007.1"/>
</dbReference>
<comment type="catalytic activity">
    <reaction evidence="11 13">
        <text>(S)-2,3,4,5-tetrahydrodipicolinate + NADP(+) + H2O = (2S,4S)-4-hydroxy-2,3,4,5-tetrahydrodipicolinate + NADPH + H(+)</text>
        <dbReference type="Rhea" id="RHEA:35331"/>
        <dbReference type="ChEBI" id="CHEBI:15377"/>
        <dbReference type="ChEBI" id="CHEBI:15378"/>
        <dbReference type="ChEBI" id="CHEBI:16845"/>
        <dbReference type="ChEBI" id="CHEBI:57783"/>
        <dbReference type="ChEBI" id="CHEBI:58349"/>
        <dbReference type="ChEBI" id="CHEBI:67139"/>
        <dbReference type="EC" id="1.17.1.8"/>
    </reaction>
</comment>
<dbReference type="OrthoDB" id="9790352at2"/>
<dbReference type="AlphaFoldDB" id="A0A109RD54"/>
<feature type="binding site" evidence="13">
    <location>
        <begin position="159"/>
        <end position="160"/>
    </location>
    <ligand>
        <name>(S)-2,3,4,5-tetrahydrodipicolinate</name>
        <dbReference type="ChEBI" id="CHEBI:16845"/>
    </ligand>
</feature>
<evidence type="ECO:0000256" key="1">
    <source>
        <dbReference type="ARBA" id="ARBA00006642"/>
    </source>
</evidence>
<comment type="subcellular location">
    <subcellularLocation>
        <location evidence="13">Cytoplasm</location>
    </subcellularLocation>
</comment>
<dbReference type="GO" id="GO:0051287">
    <property type="term" value="F:NAD binding"/>
    <property type="evidence" value="ECO:0007669"/>
    <property type="project" value="UniProtKB-UniRule"/>
</dbReference>
<evidence type="ECO:0000313" key="16">
    <source>
        <dbReference type="EMBL" id="AMB93441.1"/>
    </source>
</evidence>
<dbReference type="InterPro" id="IPR000846">
    <property type="entry name" value="DapB_N"/>
</dbReference>
<dbReference type="GO" id="GO:0008839">
    <property type="term" value="F:4-hydroxy-tetrahydrodipicolinate reductase"/>
    <property type="evidence" value="ECO:0007669"/>
    <property type="project" value="UniProtKB-UniRule"/>
</dbReference>
<dbReference type="PANTHER" id="PTHR20836:SF0">
    <property type="entry name" value="4-HYDROXY-TETRAHYDRODIPICOLINATE REDUCTASE 1, CHLOROPLASTIC-RELATED"/>
    <property type="match status" value="1"/>
</dbReference>
<evidence type="ECO:0000256" key="9">
    <source>
        <dbReference type="ARBA" id="ARBA00037922"/>
    </source>
</evidence>
<dbReference type="CDD" id="cd02274">
    <property type="entry name" value="DHDPR_N"/>
    <property type="match status" value="1"/>
</dbReference>
<keyword evidence="2 13" id="KW-0963">Cytoplasm</keyword>
<dbReference type="SUPFAM" id="SSF51735">
    <property type="entry name" value="NAD(P)-binding Rossmann-fold domains"/>
    <property type="match status" value="1"/>
</dbReference>
<dbReference type="Pfam" id="PF05173">
    <property type="entry name" value="DapB_C"/>
    <property type="match status" value="1"/>
</dbReference>
<comment type="similarity">
    <text evidence="1 13">Belongs to the DapB family.</text>
</comment>
<evidence type="ECO:0000313" key="18">
    <source>
        <dbReference type="Proteomes" id="UP000069912"/>
    </source>
</evidence>
<dbReference type="InterPro" id="IPR022663">
    <property type="entry name" value="DapB_C"/>
</dbReference>
<dbReference type="NCBIfam" id="TIGR00036">
    <property type="entry name" value="dapB"/>
    <property type="match status" value="1"/>
</dbReference>
<accession>A0A109RD54</accession>
<dbReference type="Gene3D" id="3.40.50.720">
    <property type="entry name" value="NAD(P)-binding Rossmann-like Domain"/>
    <property type="match status" value="1"/>
</dbReference>